<organism evidence="1">
    <name type="scientific">marine sediment metagenome</name>
    <dbReference type="NCBI Taxonomy" id="412755"/>
    <lineage>
        <taxon>unclassified sequences</taxon>
        <taxon>metagenomes</taxon>
        <taxon>ecological metagenomes</taxon>
    </lineage>
</organism>
<comment type="caution">
    <text evidence="1">The sequence shown here is derived from an EMBL/GenBank/DDBJ whole genome shotgun (WGS) entry which is preliminary data.</text>
</comment>
<dbReference type="Gene3D" id="3.40.50.300">
    <property type="entry name" value="P-loop containing nucleotide triphosphate hydrolases"/>
    <property type="match status" value="1"/>
</dbReference>
<gene>
    <name evidence="1" type="ORF">LCGC14_2479790</name>
</gene>
<dbReference type="AlphaFoldDB" id="A0A0F9B7X4"/>
<sequence>RKQRNSLEKAIIEDLDLPVRQIIVIANSCGHNWIYKRWISPKTRMTEEDGYSYSEGKPFENVEFIPEFTLKNWETLKKTSVKKYNRYVLNSHEDYDIEGSYYASLMSDALKEGRVEIDTLYDKTECVYTFWDLGVSDDTTIWFVQFCRDSINLIDYYQNTGQGVEHYSDVLTERGYTYADHYLPHDAKQRLQGVDITTRLDILRRLRKYEDVYIVERHSVQERIQAVRSLLNKCKFAESAEVGVECLNRYKREINKAKSTEEKLFFLDKPAHDGFSHGADSFGYMAVVYRYMPIDGLVLGAPKPEFDADEPPVSTSKKSLLGIK</sequence>
<name>A0A0F9B7X4_9ZZZZ</name>
<evidence type="ECO:0008006" key="2">
    <source>
        <dbReference type="Google" id="ProtNLM"/>
    </source>
</evidence>
<dbReference type="EMBL" id="LAZR01039036">
    <property type="protein sequence ID" value="KKL18009.1"/>
    <property type="molecule type" value="Genomic_DNA"/>
</dbReference>
<proteinExistence type="predicted"/>
<protein>
    <recommendedName>
        <fullName evidence="2">Terminase large subunit gp17-like C-terminal domain-containing protein</fullName>
    </recommendedName>
</protein>
<evidence type="ECO:0000313" key="1">
    <source>
        <dbReference type="EMBL" id="KKL18009.1"/>
    </source>
</evidence>
<reference evidence="1" key="1">
    <citation type="journal article" date="2015" name="Nature">
        <title>Complex archaea that bridge the gap between prokaryotes and eukaryotes.</title>
        <authorList>
            <person name="Spang A."/>
            <person name="Saw J.H."/>
            <person name="Jorgensen S.L."/>
            <person name="Zaremba-Niedzwiedzka K."/>
            <person name="Martijn J."/>
            <person name="Lind A.E."/>
            <person name="van Eijk R."/>
            <person name="Schleper C."/>
            <person name="Guy L."/>
            <person name="Ettema T.J."/>
        </authorList>
    </citation>
    <scope>NUCLEOTIDE SEQUENCE</scope>
</reference>
<accession>A0A0F9B7X4</accession>
<feature type="non-terminal residue" evidence="1">
    <location>
        <position position="1"/>
    </location>
</feature>
<dbReference type="InterPro" id="IPR027417">
    <property type="entry name" value="P-loop_NTPase"/>
</dbReference>